<evidence type="ECO:0000313" key="1">
    <source>
        <dbReference type="EMBL" id="RAW34347.1"/>
    </source>
</evidence>
<accession>A0A329SBT9</accession>
<sequence length="182" mass="21234">MVFFITSQRTAVQYTHALRSLVDINKVVVGRLFLVRYCMGDAEDAQINGVEQTLAAPCASAPSKPELNYLMRFFHVVENVKKQVSSLSNNSKYFFHRQIYEMHCARDATELATTQERADALWRAVPKLRRFADYFQQTWIKSRFCKCLWSPTDFAKKNNPVEQLKKVIKRDYTLHVRMKLCA</sequence>
<organism evidence="1 2">
    <name type="scientific">Phytophthora cactorum</name>
    <dbReference type="NCBI Taxonomy" id="29920"/>
    <lineage>
        <taxon>Eukaryota</taxon>
        <taxon>Sar</taxon>
        <taxon>Stramenopiles</taxon>
        <taxon>Oomycota</taxon>
        <taxon>Peronosporomycetes</taxon>
        <taxon>Peronosporales</taxon>
        <taxon>Peronosporaceae</taxon>
        <taxon>Phytophthora</taxon>
    </lineage>
</organism>
<comment type="caution">
    <text evidence="1">The sequence shown here is derived from an EMBL/GenBank/DDBJ whole genome shotgun (WGS) entry which is preliminary data.</text>
</comment>
<keyword evidence="2" id="KW-1185">Reference proteome</keyword>
<dbReference type="Proteomes" id="UP000251314">
    <property type="component" value="Unassembled WGS sequence"/>
</dbReference>
<proteinExistence type="predicted"/>
<dbReference type="VEuPathDB" id="FungiDB:PC110_g9358"/>
<dbReference type="EMBL" id="MJFZ01000204">
    <property type="protein sequence ID" value="RAW34347.1"/>
    <property type="molecule type" value="Genomic_DNA"/>
</dbReference>
<evidence type="ECO:0000313" key="2">
    <source>
        <dbReference type="Proteomes" id="UP000251314"/>
    </source>
</evidence>
<reference evidence="1 2" key="1">
    <citation type="submission" date="2018-01" db="EMBL/GenBank/DDBJ databases">
        <title>Draft genome of the strawberry crown rot pathogen Phytophthora cactorum.</title>
        <authorList>
            <person name="Armitage A.D."/>
            <person name="Lysoe E."/>
            <person name="Nellist C.F."/>
            <person name="Harrison R.J."/>
            <person name="Brurberg M.B."/>
        </authorList>
    </citation>
    <scope>NUCLEOTIDE SEQUENCE [LARGE SCALE GENOMIC DNA]</scope>
    <source>
        <strain evidence="1 2">10300</strain>
    </source>
</reference>
<protein>
    <submittedName>
        <fullName evidence="1">Uncharacterized protein</fullName>
    </submittedName>
</protein>
<dbReference type="AlphaFoldDB" id="A0A329SBT9"/>
<gene>
    <name evidence="1" type="ORF">PC110_g9358</name>
</gene>
<dbReference type="OrthoDB" id="116498at2759"/>
<name>A0A329SBT9_9STRA</name>